<evidence type="ECO:0000313" key="3">
    <source>
        <dbReference type="Proteomes" id="UP000001188"/>
    </source>
</evidence>
<proteinExistence type="predicted"/>
<accession>B0RPU2</accession>
<feature type="transmembrane region" description="Helical" evidence="1">
    <location>
        <begin position="94"/>
        <end position="113"/>
    </location>
</feature>
<dbReference type="HOGENOM" id="CLU_086387_1_0_6"/>
<dbReference type="AlphaFoldDB" id="B0RPU2"/>
<evidence type="ECO:0000256" key="1">
    <source>
        <dbReference type="SAM" id="Phobius"/>
    </source>
</evidence>
<gene>
    <name evidence="2" type="ORF">XCCB100_1129</name>
</gene>
<evidence type="ECO:0000313" key="2">
    <source>
        <dbReference type="EMBL" id="CAP50477.1"/>
    </source>
</evidence>
<name>B0RPU2_XANCB</name>
<feature type="transmembrane region" description="Helical" evidence="1">
    <location>
        <begin position="125"/>
        <end position="149"/>
    </location>
</feature>
<feature type="transmembrane region" description="Helical" evidence="1">
    <location>
        <begin position="20"/>
        <end position="37"/>
    </location>
</feature>
<protein>
    <submittedName>
        <fullName evidence="2">Membrane protein</fullName>
    </submittedName>
</protein>
<feature type="transmembrane region" description="Helical" evidence="1">
    <location>
        <begin position="49"/>
        <end position="74"/>
    </location>
</feature>
<keyword evidence="1" id="KW-0812">Transmembrane</keyword>
<keyword evidence="1" id="KW-1133">Transmembrane helix</keyword>
<dbReference type="EMBL" id="AM920689">
    <property type="protein sequence ID" value="CAP50477.1"/>
    <property type="molecule type" value="Genomic_DNA"/>
</dbReference>
<sequence length="204" mass="21397">MSAVRLPWRGSEGLTVHGAAAWAGSLLLAALMVCTRGQHVASLDGLPSASWAVFFLAGALLRPVWMLPLLFALASALDLAGMAAGSLSDWCVSPAYWALALAYAALWCGGRVYAMRLHRGGWRDLPRLLLALVLSGSVAYLLSKGGFYVFSGRYPQASLAGFIARVPQYYPPALGGLAAYVGAVLAVRASVQAVLPRSTFGVGT</sequence>
<dbReference type="KEGG" id="xca:xcc-b100_1129"/>
<dbReference type="Proteomes" id="UP000001188">
    <property type="component" value="Chromosome"/>
</dbReference>
<reference evidence="2 3" key="1">
    <citation type="journal article" date="2008" name="J. Biotechnol.">
        <title>The genome of Xanthomonas campestris pv. campestris B100 and its use for the reconstruction of metabolic pathways involved in xanthan biosynthesis.</title>
        <authorList>
            <person name="Vorholter F.J."/>
            <person name="Schneiker S."/>
            <person name="Goesmann A."/>
            <person name="Krause L."/>
            <person name="Bekel T."/>
            <person name="Kaiser O."/>
            <person name="Linke B."/>
            <person name="Patschkowski T."/>
            <person name="Ruckert C."/>
            <person name="Schmid J."/>
            <person name="Sidhu V.K."/>
            <person name="Sieber V."/>
            <person name="Tauch A."/>
            <person name="Watt S.A."/>
            <person name="Weisshaar B."/>
            <person name="Becker A."/>
            <person name="Niehaus K."/>
            <person name="Puhler A."/>
        </authorList>
    </citation>
    <scope>NUCLEOTIDE SEQUENCE [LARGE SCALE GENOMIC DNA]</scope>
    <source>
        <strain evidence="2 3">B100</strain>
    </source>
</reference>
<organism evidence="2 3">
    <name type="scientific">Xanthomonas campestris pv. campestris (strain B100)</name>
    <dbReference type="NCBI Taxonomy" id="509169"/>
    <lineage>
        <taxon>Bacteria</taxon>
        <taxon>Pseudomonadati</taxon>
        <taxon>Pseudomonadota</taxon>
        <taxon>Gammaproteobacteria</taxon>
        <taxon>Lysobacterales</taxon>
        <taxon>Lysobacteraceae</taxon>
        <taxon>Xanthomonas</taxon>
    </lineage>
</organism>
<keyword evidence="1" id="KW-0472">Membrane</keyword>
<feature type="transmembrane region" description="Helical" evidence="1">
    <location>
        <begin position="169"/>
        <end position="187"/>
    </location>
</feature>